<evidence type="ECO:0000256" key="1">
    <source>
        <dbReference type="ARBA" id="ARBA00001974"/>
    </source>
</evidence>
<feature type="domain" description="Acyl-CoA dehydrogenase/oxidase C-terminal" evidence="7">
    <location>
        <begin position="225"/>
        <end position="373"/>
    </location>
</feature>
<dbReference type="Pfam" id="PF02770">
    <property type="entry name" value="Acyl-CoA_dh_M"/>
    <property type="match status" value="1"/>
</dbReference>
<dbReference type="HOGENOM" id="CLU_018204_0_2_2"/>
<evidence type="ECO:0000259" key="7">
    <source>
        <dbReference type="Pfam" id="PF00441"/>
    </source>
</evidence>
<dbReference type="Gene3D" id="1.20.140.10">
    <property type="entry name" value="Butyryl-CoA Dehydrogenase, subunit A, domain 3"/>
    <property type="match status" value="1"/>
</dbReference>
<reference evidence="10 11" key="1">
    <citation type="submission" date="2012-11" db="EMBL/GenBank/DDBJ databases">
        <title>FINISHED of Natronococcus occultus SP4, DSM 3396.</title>
        <authorList>
            <consortium name="DOE Joint Genome Institute"/>
            <person name="Eisen J."/>
            <person name="Huntemann M."/>
            <person name="Wei C.-L."/>
            <person name="Han J."/>
            <person name="Detter J.C."/>
            <person name="Han C."/>
            <person name="Tapia R."/>
            <person name="Chen A."/>
            <person name="Kyrpides N."/>
            <person name="Mavromatis K."/>
            <person name="Markowitz V."/>
            <person name="Szeto E."/>
            <person name="Ivanova N."/>
            <person name="Mikhailova N."/>
            <person name="Ovchinnikova G."/>
            <person name="Pagani I."/>
            <person name="Pati A."/>
            <person name="Goodwin L."/>
            <person name="Nordberg H.P."/>
            <person name="Cantor M.N."/>
            <person name="Hua S.X."/>
            <person name="Woyke T."/>
            <person name="Eisen J."/>
            <person name="Klenk H.-P."/>
            <person name="Klenk H.-P."/>
        </authorList>
    </citation>
    <scope>NUCLEOTIDE SEQUENCE [LARGE SCALE GENOMIC DNA]</scope>
    <source>
        <strain evidence="10 11">SP4</strain>
    </source>
</reference>
<dbReference type="PROSITE" id="PS00073">
    <property type="entry name" value="ACYL_COA_DH_2"/>
    <property type="match status" value="1"/>
</dbReference>
<dbReference type="InterPro" id="IPR013786">
    <property type="entry name" value="AcylCoA_DH/ox_N"/>
</dbReference>
<dbReference type="Gene3D" id="1.10.540.10">
    <property type="entry name" value="Acyl-CoA dehydrogenase/oxidase, N-terminal domain"/>
    <property type="match status" value="1"/>
</dbReference>
<dbReference type="FunFam" id="1.10.540.10:FF:000002">
    <property type="entry name" value="Acyl-CoA dehydrogenase FadE19"/>
    <property type="match status" value="1"/>
</dbReference>
<evidence type="ECO:0000313" key="11">
    <source>
        <dbReference type="Proteomes" id="UP000010878"/>
    </source>
</evidence>
<dbReference type="OrthoDB" id="275197at2157"/>
<feature type="domain" description="Acyl-CoA oxidase/dehydrogenase middle" evidence="8">
    <location>
        <begin position="119"/>
        <end position="213"/>
    </location>
</feature>
<feature type="domain" description="Acyl-CoA dehydrogenase/oxidase N-terminal" evidence="9">
    <location>
        <begin position="4"/>
        <end position="114"/>
    </location>
</feature>
<keyword evidence="3 6" id="KW-0285">Flavoprotein</keyword>
<evidence type="ECO:0000256" key="5">
    <source>
        <dbReference type="ARBA" id="ARBA00023002"/>
    </source>
</evidence>
<evidence type="ECO:0000259" key="9">
    <source>
        <dbReference type="Pfam" id="PF02771"/>
    </source>
</evidence>
<comment type="cofactor">
    <cofactor evidence="1 6">
        <name>FAD</name>
        <dbReference type="ChEBI" id="CHEBI:57692"/>
    </cofactor>
</comment>
<dbReference type="EMBL" id="CP003929">
    <property type="protein sequence ID" value="AGB38552.1"/>
    <property type="molecule type" value="Genomic_DNA"/>
</dbReference>
<keyword evidence="4 6" id="KW-0274">FAD</keyword>
<dbReference type="InterPro" id="IPR009100">
    <property type="entry name" value="AcylCoA_DH/oxidase_NM_dom_sf"/>
</dbReference>
<dbReference type="PIRSF" id="PIRSF016578">
    <property type="entry name" value="HsaA"/>
    <property type="match status" value="1"/>
</dbReference>
<evidence type="ECO:0000256" key="4">
    <source>
        <dbReference type="ARBA" id="ARBA00022827"/>
    </source>
</evidence>
<dbReference type="FunFam" id="2.40.110.10:FF:000001">
    <property type="entry name" value="Acyl-CoA dehydrogenase, mitochondrial"/>
    <property type="match status" value="1"/>
</dbReference>
<dbReference type="STRING" id="694430.Natoc_2793"/>
<dbReference type="InterPro" id="IPR009075">
    <property type="entry name" value="AcylCo_DH/oxidase_C"/>
</dbReference>
<dbReference type="GO" id="GO:0003995">
    <property type="term" value="F:acyl-CoA dehydrogenase activity"/>
    <property type="evidence" value="ECO:0007669"/>
    <property type="project" value="InterPro"/>
</dbReference>
<evidence type="ECO:0000256" key="2">
    <source>
        <dbReference type="ARBA" id="ARBA00009347"/>
    </source>
</evidence>
<evidence type="ECO:0000259" key="8">
    <source>
        <dbReference type="Pfam" id="PF02770"/>
    </source>
</evidence>
<proteinExistence type="inferred from homology"/>
<dbReference type="InterPro" id="IPR037069">
    <property type="entry name" value="AcylCoA_DH/ox_N_sf"/>
</dbReference>
<dbReference type="InterPro" id="IPR036250">
    <property type="entry name" value="AcylCo_DH-like_C"/>
</dbReference>
<dbReference type="RefSeq" id="WP_015321991.1">
    <property type="nucleotide sequence ID" value="NC_019974.1"/>
</dbReference>
<gene>
    <name evidence="10" type="ORF">Natoc_2793</name>
</gene>
<accession>L0JZS2</accession>
<dbReference type="Pfam" id="PF00441">
    <property type="entry name" value="Acyl-CoA_dh_1"/>
    <property type="match status" value="1"/>
</dbReference>
<dbReference type="SUPFAM" id="SSF56645">
    <property type="entry name" value="Acyl-CoA dehydrogenase NM domain-like"/>
    <property type="match status" value="1"/>
</dbReference>
<name>L0JZS2_9EURY</name>
<keyword evidence="11" id="KW-1185">Reference proteome</keyword>
<dbReference type="AlphaFoldDB" id="L0JZS2"/>
<dbReference type="Pfam" id="PF02771">
    <property type="entry name" value="Acyl-CoA_dh_N"/>
    <property type="match status" value="1"/>
</dbReference>
<dbReference type="Proteomes" id="UP000010878">
    <property type="component" value="Chromosome"/>
</dbReference>
<evidence type="ECO:0000313" key="10">
    <source>
        <dbReference type="EMBL" id="AGB38552.1"/>
    </source>
</evidence>
<evidence type="ECO:0000256" key="3">
    <source>
        <dbReference type="ARBA" id="ARBA00022630"/>
    </source>
</evidence>
<dbReference type="eggNOG" id="arCOG01707">
    <property type="taxonomic scope" value="Archaea"/>
</dbReference>
<dbReference type="InterPro" id="IPR006091">
    <property type="entry name" value="Acyl-CoA_Oxase/DH_mid-dom"/>
</dbReference>
<comment type="similarity">
    <text evidence="2 6">Belongs to the acyl-CoA dehydrogenase family.</text>
</comment>
<evidence type="ECO:0000256" key="6">
    <source>
        <dbReference type="RuleBase" id="RU362125"/>
    </source>
</evidence>
<dbReference type="GeneID" id="14403180"/>
<organism evidence="10 11">
    <name type="scientific">Natronococcus occultus SP4</name>
    <dbReference type="NCBI Taxonomy" id="694430"/>
    <lineage>
        <taxon>Archaea</taxon>
        <taxon>Methanobacteriati</taxon>
        <taxon>Methanobacteriota</taxon>
        <taxon>Stenosarchaea group</taxon>
        <taxon>Halobacteria</taxon>
        <taxon>Halobacteriales</taxon>
        <taxon>Natrialbaceae</taxon>
        <taxon>Natronococcus</taxon>
    </lineage>
</organism>
<dbReference type="SUPFAM" id="SSF47203">
    <property type="entry name" value="Acyl-CoA dehydrogenase C-terminal domain-like"/>
    <property type="match status" value="1"/>
</dbReference>
<protein>
    <submittedName>
        <fullName evidence="10">Acyl-CoA dehydrogenase</fullName>
    </submittedName>
</protein>
<keyword evidence="5 6" id="KW-0560">Oxidoreductase</keyword>
<dbReference type="Gene3D" id="2.40.110.10">
    <property type="entry name" value="Butyryl-CoA Dehydrogenase, subunit A, domain 2"/>
    <property type="match status" value="1"/>
</dbReference>
<sequence>MELTDEQAAVRDVVREFAREEIRPVALEADQEQSFPEDVWDGLAELDLTSLTVPEEYGGYDADPVTAAVVNEEVAYGALAVATALSVHSLATSCIAEFGSEDVKERWLPEMADGRPVGAFALSEPHAGSNPAEMSTEARREGDEYVINGEKQWITNGKRAGVYVLFAKTDRDDPSTVTQFLVPGDVDGLSVGEKEDKLGLRASDTTSLTFDDVRLPAENRLTEEGRGLSAAFHILTGGRIAIAAQSVGLAQCALDEAIEYSGEREQFDQPIAEFQSIRHKLAEMATKVKASRLLTREAARERAAGDAGLTASMAKYFASQTAMDVTNEAVQIHGGYGYVTEGEVERLYRDAKITEIYEGTTEIQKKVIARHLLD</sequence>
<dbReference type="GO" id="GO:0050660">
    <property type="term" value="F:flavin adenine dinucleotide binding"/>
    <property type="evidence" value="ECO:0007669"/>
    <property type="project" value="InterPro"/>
</dbReference>
<dbReference type="InterPro" id="IPR046373">
    <property type="entry name" value="Acyl-CoA_Oxase/DH_mid-dom_sf"/>
</dbReference>
<dbReference type="FunFam" id="1.20.140.10:FF:000004">
    <property type="entry name" value="Acyl-CoA dehydrogenase FadE25"/>
    <property type="match status" value="1"/>
</dbReference>
<dbReference type="PANTHER" id="PTHR43884:SF12">
    <property type="entry name" value="ISOVALERYL-COA DEHYDROGENASE, MITOCHONDRIAL-RELATED"/>
    <property type="match status" value="1"/>
</dbReference>
<dbReference type="InterPro" id="IPR006089">
    <property type="entry name" value="Acyl-CoA_DH_CS"/>
</dbReference>
<dbReference type="PANTHER" id="PTHR43884">
    <property type="entry name" value="ACYL-COA DEHYDROGENASE"/>
    <property type="match status" value="1"/>
</dbReference>
<dbReference type="KEGG" id="nou:Natoc_2793"/>